<dbReference type="InterPro" id="IPR037284">
    <property type="entry name" value="SUF_FeS_clus_asmbl_SufBD_sf"/>
</dbReference>
<evidence type="ECO:0000259" key="1">
    <source>
        <dbReference type="Pfam" id="PF01458"/>
    </source>
</evidence>
<protein>
    <recommendedName>
        <fullName evidence="1">SUF system FeS cluster assembly SufBD core domain-containing protein</fullName>
    </recommendedName>
</protein>
<sequence>MGEIAINRLPVHTYRYLKTNDTKIIFSGPQSSLTAKFSDEEYVTKGATFPNNFEGASEETLAAALAGEQYTITIPPNVEAKITITIKLVDSASSYAGGFHFLLQKGAKLALVWHWTGLANTGDNCVAAYYELESAAELNISKLQANLRDATLCDQRFYQIGKNAKAKCVSAELGGKQVIVHSRGNLLGNEASLVEETIYAGVGKQKLDLFYHIDHWGKKTKSIIECKGALAGEAKKIFRGTINFRRGCTGASGTESDYAVQLSSKAKNISLPLLLCTEDDVEGNHATSAGQIDEEHIYYLMSRGFSQEEARRIVVEALMRPIIDSLDPSLREQALEEIRKKLDAKGE</sequence>
<gene>
    <name evidence="2" type="ORF">SDC9_24362</name>
</gene>
<dbReference type="InterPro" id="IPR000825">
    <property type="entry name" value="SUF_FeS_clus_asmbl_SufBD_core"/>
</dbReference>
<dbReference type="InterPro" id="IPR055346">
    <property type="entry name" value="Fe-S_cluster_assembly_SufBD"/>
</dbReference>
<feature type="domain" description="SUF system FeS cluster assembly SufBD core" evidence="1">
    <location>
        <begin position="103"/>
        <end position="317"/>
    </location>
</feature>
<dbReference type="PANTHER" id="PTHR43575">
    <property type="entry name" value="PROTEIN ABCI7, CHLOROPLASTIC"/>
    <property type="match status" value="1"/>
</dbReference>
<name>A0A644UI54_9ZZZZ</name>
<organism evidence="2">
    <name type="scientific">bioreactor metagenome</name>
    <dbReference type="NCBI Taxonomy" id="1076179"/>
    <lineage>
        <taxon>unclassified sequences</taxon>
        <taxon>metagenomes</taxon>
        <taxon>ecological metagenomes</taxon>
    </lineage>
</organism>
<dbReference type="Pfam" id="PF01458">
    <property type="entry name" value="SUFBD_core"/>
    <property type="match status" value="1"/>
</dbReference>
<dbReference type="AlphaFoldDB" id="A0A644UI54"/>
<dbReference type="SUPFAM" id="SSF101960">
    <property type="entry name" value="Stabilizer of iron transporter SufD"/>
    <property type="match status" value="1"/>
</dbReference>
<proteinExistence type="predicted"/>
<comment type="caution">
    <text evidence="2">The sequence shown here is derived from an EMBL/GenBank/DDBJ whole genome shotgun (WGS) entry which is preliminary data.</text>
</comment>
<accession>A0A644UI54</accession>
<dbReference type="EMBL" id="VSSQ01000116">
    <property type="protein sequence ID" value="MPL78493.1"/>
    <property type="molecule type" value="Genomic_DNA"/>
</dbReference>
<dbReference type="GO" id="GO:0016226">
    <property type="term" value="P:iron-sulfur cluster assembly"/>
    <property type="evidence" value="ECO:0007669"/>
    <property type="project" value="InterPro"/>
</dbReference>
<evidence type="ECO:0000313" key="2">
    <source>
        <dbReference type="EMBL" id="MPL78493.1"/>
    </source>
</evidence>
<dbReference type="PANTHER" id="PTHR43575:SF1">
    <property type="entry name" value="PROTEIN ABCI7, CHLOROPLASTIC"/>
    <property type="match status" value="1"/>
</dbReference>
<reference evidence="2" key="1">
    <citation type="submission" date="2019-08" db="EMBL/GenBank/DDBJ databases">
        <authorList>
            <person name="Kucharzyk K."/>
            <person name="Murdoch R.W."/>
            <person name="Higgins S."/>
            <person name="Loffler F."/>
        </authorList>
    </citation>
    <scope>NUCLEOTIDE SEQUENCE</scope>
</reference>